<evidence type="ECO:0000313" key="3">
    <source>
        <dbReference type="Proteomes" id="UP001286313"/>
    </source>
</evidence>
<protein>
    <recommendedName>
        <fullName evidence="1">Endonuclease/exonuclease/phosphatase domain-containing protein</fullName>
    </recommendedName>
</protein>
<sequence length="249" mass="28468">MAPRAVDTKHARPKLGINSPYNQNMTNFCGQGAVTHSQKHPSTSTTTYREILQVDTGHLNITSVYKQPATPFTWKHTCHNADKASLYIGDFNSHSTTWGYNETNTDGEAVEAFAAVKDLRLLYDAKDPTSFQSARWRRGYNPDLAFISSKHYRYIEKSMGNPIPKTQHQTILIDVRPVIRPQKPQQRPRFNFRKANWEGFMSDIEQVIHSINPTPEEYDNFPTLVWKAARNNILRGCMKTYIPGLAEPN</sequence>
<evidence type="ECO:0000313" key="2">
    <source>
        <dbReference type="EMBL" id="KAK3892429.1"/>
    </source>
</evidence>
<dbReference type="InterPro" id="IPR052560">
    <property type="entry name" value="RdDP_mobile_element"/>
</dbReference>
<dbReference type="AlphaFoldDB" id="A0AAE1GIS7"/>
<dbReference type="PANTHER" id="PTHR36688">
    <property type="entry name" value="ENDO/EXONUCLEASE/PHOSPHATASE DOMAIN-CONTAINING PROTEIN"/>
    <property type="match status" value="1"/>
</dbReference>
<dbReference type="EMBL" id="JAWQEG010000259">
    <property type="protein sequence ID" value="KAK3892429.1"/>
    <property type="molecule type" value="Genomic_DNA"/>
</dbReference>
<comment type="caution">
    <text evidence="2">The sequence shown here is derived from an EMBL/GenBank/DDBJ whole genome shotgun (WGS) entry which is preliminary data.</text>
</comment>
<reference evidence="2" key="1">
    <citation type="submission" date="2023-10" db="EMBL/GenBank/DDBJ databases">
        <title>Genome assemblies of two species of porcelain crab, Petrolisthes cinctipes and Petrolisthes manimaculis (Anomura: Porcellanidae).</title>
        <authorList>
            <person name="Angst P."/>
        </authorList>
    </citation>
    <scope>NUCLEOTIDE SEQUENCE</scope>
    <source>
        <strain evidence="2">PB745_01</strain>
        <tissue evidence="2">Gill</tissue>
    </source>
</reference>
<dbReference type="InterPro" id="IPR005135">
    <property type="entry name" value="Endo/exonuclease/phosphatase"/>
</dbReference>
<evidence type="ECO:0000259" key="1">
    <source>
        <dbReference type="Pfam" id="PF14529"/>
    </source>
</evidence>
<name>A0AAE1GIS7_PETCI</name>
<dbReference type="PANTHER" id="PTHR36688:SF1">
    <property type="entry name" value="ENDONUCLEASE_EXONUCLEASE_PHOSPHATASE DOMAIN-CONTAINING PROTEIN"/>
    <property type="match status" value="1"/>
</dbReference>
<organism evidence="2 3">
    <name type="scientific">Petrolisthes cinctipes</name>
    <name type="common">Flat porcelain crab</name>
    <dbReference type="NCBI Taxonomy" id="88211"/>
    <lineage>
        <taxon>Eukaryota</taxon>
        <taxon>Metazoa</taxon>
        <taxon>Ecdysozoa</taxon>
        <taxon>Arthropoda</taxon>
        <taxon>Crustacea</taxon>
        <taxon>Multicrustacea</taxon>
        <taxon>Malacostraca</taxon>
        <taxon>Eumalacostraca</taxon>
        <taxon>Eucarida</taxon>
        <taxon>Decapoda</taxon>
        <taxon>Pleocyemata</taxon>
        <taxon>Anomura</taxon>
        <taxon>Galatheoidea</taxon>
        <taxon>Porcellanidae</taxon>
        <taxon>Petrolisthes</taxon>
    </lineage>
</organism>
<feature type="domain" description="Endonuclease/exonuclease/phosphatase" evidence="1">
    <location>
        <begin position="75"/>
        <end position="150"/>
    </location>
</feature>
<dbReference type="SUPFAM" id="SSF56219">
    <property type="entry name" value="DNase I-like"/>
    <property type="match status" value="1"/>
</dbReference>
<accession>A0AAE1GIS7</accession>
<dbReference type="InterPro" id="IPR036691">
    <property type="entry name" value="Endo/exonu/phosph_ase_sf"/>
</dbReference>
<dbReference type="Pfam" id="PF14529">
    <property type="entry name" value="Exo_endo_phos_2"/>
    <property type="match status" value="1"/>
</dbReference>
<proteinExistence type="predicted"/>
<dbReference type="Proteomes" id="UP001286313">
    <property type="component" value="Unassembled WGS sequence"/>
</dbReference>
<keyword evidence="3" id="KW-1185">Reference proteome</keyword>
<gene>
    <name evidence="2" type="ORF">Pcinc_003662</name>
</gene>
<dbReference type="Gene3D" id="3.60.10.10">
    <property type="entry name" value="Endonuclease/exonuclease/phosphatase"/>
    <property type="match status" value="1"/>
</dbReference>
<dbReference type="GO" id="GO:0003824">
    <property type="term" value="F:catalytic activity"/>
    <property type="evidence" value="ECO:0007669"/>
    <property type="project" value="InterPro"/>
</dbReference>